<proteinExistence type="predicted"/>
<dbReference type="Proteomes" id="UP000054783">
    <property type="component" value="Unassembled WGS sequence"/>
</dbReference>
<gene>
    <name evidence="1" type="ORF">T12_10567</name>
</gene>
<evidence type="ECO:0000313" key="2">
    <source>
        <dbReference type="Proteomes" id="UP000054783"/>
    </source>
</evidence>
<dbReference type="EMBL" id="JYDQ01005367">
    <property type="protein sequence ID" value="KRX82388.1"/>
    <property type="molecule type" value="Genomic_DNA"/>
</dbReference>
<dbReference type="AlphaFoldDB" id="A0A0V0X3C6"/>
<sequence>LQLVKSTIDIDCLQVSLKFWMKRAFSSAQDPMEFGGSPFNQVRAVPSNIMVKYLAIATSLTSSSSMAIS</sequence>
<reference evidence="1 2" key="1">
    <citation type="submission" date="2015-01" db="EMBL/GenBank/DDBJ databases">
        <title>Evolution of Trichinella species and genotypes.</title>
        <authorList>
            <person name="Korhonen P.K."/>
            <person name="Edoardo P."/>
            <person name="Giuseppe L.R."/>
            <person name="Gasser R.B."/>
        </authorList>
    </citation>
    <scope>NUCLEOTIDE SEQUENCE [LARGE SCALE GENOMIC DNA]</scope>
    <source>
        <strain evidence="1">ISS2496</strain>
    </source>
</reference>
<feature type="non-terminal residue" evidence="1">
    <location>
        <position position="1"/>
    </location>
</feature>
<evidence type="ECO:0000313" key="1">
    <source>
        <dbReference type="EMBL" id="KRX82388.1"/>
    </source>
</evidence>
<organism evidence="1 2">
    <name type="scientific">Trichinella patagoniensis</name>
    <dbReference type="NCBI Taxonomy" id="990121"/>
    <lineage>
        <taxon>Eukaryota</taxon>
        <taxon>Metazoa</taxon>
        <taxon>Ecdysozoa</taxon>
        <taxon>Nematoda</taxon>
        <taxon>Enoplea</taxon>
        <taxon>Dorylaimia</taxon>
        <taxon>Trichinellida</taxon>
        <taxon>Trichinellidae</taxon>
        <taxon>Trichinella</taxon>
    </lineage>
</organism>
<protein>
    <submittedName>
        <fullName evidence="1">Uncharacterized protein</fullName>
    </submittedName>
</protein>
<feature type="non-terminal residue" evidence="1">
    <location>
        <position position="69"/>
    </location>
</feature>
<keyword evidence="2" id="KW-1185">Reference proteome</keyword>
<name>A0A0V0X3C6_9BILA</name>
<comment type="caution">
    <text evidence="1">The sequence shown here is derived from an EMBL/GenBank/DDBJ whole genome shotgun (WGS) entry which is preliminary data.</text>
</comment>
<accession>A0A0V0X3C6</accession>